<accession>A0A847RC72</accession>
<dbReference type="Pfam" id="PF13505">
    <property type="entry name" value="OMP_b-brl"/>
    <property type="match status" value="1"/>
</dbReference>
<evidence type="ECO:0000256" key="6">
    <source>
        <dbReference type="ARBA" id="ARBA00023065"/>
    </source>
</evidence>
<comment type="subcellular location">
    <subcellularLocation>
        <location evidence="1">Cell outer membrane</location>
        <topology evidence="1">Multi-pass membrane protein</topology>
    </subcellularLocation>
</comment>
<evidence type="ECO:0000313" key="15">
    <source>
        <dbReference type="Proteomes" id="UP000586067"/>
    </source>
</evidence>
<dbReference type="GO" id="GO:0015288">
    <property type="term" value="F:porin activity"/>
    <property type="evidence" value="ECO:0007669"/>
    <property type="project" value="UniProtKB-KW"/>
</dbReference>
<proteinExistence type="predicted"/>
<dbReference type="Gene3D" id="2.40.160.20">
    <property type="match status" value="1"/>
</dbReference>
<dbReference type="InterPro" id="IPR006664">
    <property type="entry name" value="OMP_bac"/>
</dbReference>
<evidence type="ECO:0000259" key="13">
    <source>
        <dbReference type="PROSITE" id="PS51123"/>
    </source>
</evidence>
<dbReference type="PANTHER" id="PTHR30329">
    <property type="entry name" value="STATOR ELEMENT OF FLAGELLAR MOTOR COMPLEX"/>
    <property type="match status" value="1"/>
</dbReference>
<keyword evidence="9" id="KW-0998">Cell outer membrane</keyword>
<evidence type="ECO:0000256" key="11">
    <source>
        <dbReference type="SAM" id="MobiDB-lite"/>
    </source>
</evidence>
<evidence type="ECO:0000256" key="7">
    <source>
        <dbReference type="ARBA" id="ARBA00023114"/>
    </source>
</evidence>
<dbReference type="GO" id="GO:0046930">
    <property type="term" value="C:pore complex"/>
    <property type="evidence" value="ECO:0007669"/>
    <property type="project" value="UniProtKB-KW"/>
</dbReference>
<evidence type="ECO:0000256" key="12">
    <source>
        <dbReference type="SAM" id="SignalP"/>
    </source>
</evidence>
<dbReference type="Gene3D" id="3.30.1330.60">
    <property type="entry name" value="OmpA-like domain"/>
    <property type="match status" value="1"/>
</dbReference>
<dbReference type="GO" id="GO:0006811">
    <property type="term" value="P:monoatomic ion transport"/>
    <property type="evidence" value="ECO:0007669"/>
    <property type="project" value="UniProtKB-KW"/>
</dbReference>
<dbReference type="AlphaFoldDB" id="A0A847RC72"/>
<keyword evidence="6" id="KW-0406">Ion transport</keyword>
<dbReference type="PANTHER" id="PTHR30329:SF21">
    <property type="entry name" value="LIPOPROTEIN YIAD-RELATED"/>
    <property type="match status" value="1"/>
</dbReference>
<feature type="domain" description="OmpA-like" evidence="13">
    <location>
        <begin position="255"/>
        <end position="373"/>
    </location>
</feature>
<dbReference type="InterPro" id="IPR027385">
    <property type="entry name" value="Beta-barrel_OMP"/>
</dbReference>
<dbReference type="Pfam" id="PF00691">
    <property type="entry name" value="OmpA"/>
    <property type="match status" value="1"/>
</dbReference>
<dbReference type="InterPro" id="IPR036737">
    <property type="entry name" value="OmpA-like_sf"/>
</dbReference>
<feature type="compositionally biased region" description="Low complexity" evidence="11">
    <location>
        <begin position="208"/>
        <end position="230"/>
    </location>
</feature>
<keyword evidence="2" id="KW-0813">Transport</keyword>
<keyword evidence="7" id="KW-0626">Porin</keyword>
<name>A0A847RC72_9GAMM</name>
<reference evidence="14 15" key="1">
    <citation type="submission" date="2020-04" db="EMBL/GenBank/DDBJ databases">
        <title>Marinomonas sp. M1K-6 isolated from the deep seawater of the Mariana Trench.</title>
        <authorList>
            <person name="Li Y."/>
        </authorList>
    </citation>
    <scope>NUCLEOTIDE SEQUENCE [LARGE SCALE GENOMIC DNA]</scope>
    <source>
        <strain evidence="14 15">M1K-6</strain>
    </source>
</reference>
<dbReference type="PROSITE" id="PS51123">
    <property type="entry name" value="OMPA_2"/>
    <property type="match status" value="1"/>
</dbReference>
<dbReference type="SUPFAM" id="SSF103088">
    <property type="entry name" value="OmpA-like"/>
    <property type="match status" value="1"/>
</dbReference>
<gene>
    <name evidence="14" type="ORF">HGG82_09190</name>
</gene>
<dbReference type="InterPro" id="IPR011250">
    <property type="entry name" value="OMP/PagP_B-barrel"/>
</dbReference>
<dbReference type="SUPFAM" id="SSF56925">
    <property type="entry name" value="OMPA-like"/>
    <property type="match status" value="1"/>
</dbReference>
<evidence type="ECO:0000256" key="8">
    <source>
        <dbReference type="ARBA" id="ARBA00023136"/>
    </source>
</evidence>
<evidence type="ECO:0000256" key="9">
    <source>
        <dbReference type="ARBA" id="ARBA00023237"/>
    </source>
</evidence>
<evidence type="ECO:0000256" key="4">
    <source>
        <dbReference type="ARBA" id="ARBA00022692"/>
    </source>
</evidence>
<dbReference type="RefSeq" id="WP_168824962.1">
    <property type="nucleotide sequence ID" value="NZ_CP073013.1"/>
</dbReference>
<dbReference type="InterPro" id="IPR006665">
    <property type="entry name" value="OmpA-like"/>
</dbReference>
<keyword evidence="4" id="KW-0812">Transmembrane</keyword>
<comment type="caution">
    <text evidence="14">The sequence shown here is derived from an EMBL/GenBank/DDBJ whole genome shotgun (WGS) entry which is preliminary data.</text>
</comment>
<dbReference type="CDD" id="cd07185">
    <property type="entry name" value="OmpA_C-like"/>
    <property type="match status" value="1"/>
</dbReference>
<feature type="chain" id="PRO_5032900139" evidence="12">
    <location>
        <begin position="27"/>
        <end position="374"/>
    </location>
</feature>
<dbReference type="GO" id="GO:0009279">
    <property type="term" value="C:cell outer membrane"/>
    <property type="evidence" value="ECO:0007669"/>
    <property type="project" value="UniProtKB-SubCell"/>
</dbReference>
<dbReference type="InterPro" id="IPR050330">
    <property type="entry name" value="Bact_OuterMem_StrucFunc"/>
</dbReference>
<keyword evidence="3" id="KW-1134">Transmembrane beta strand</keyword>
<organism evidence="14 15">
    <name type="scientific">Marinomonas profundi</name>
    <dbReference type="NCBI Taxonomy" id="2726122"/>
    <lineage>
        <taxon>Bacteria</taxon>
        <taxon>Pseudomonadati</taxon>
        <taxon>Pseudomonadota</taxon>
        <taxon>Gammaproteobacteria</taxon>
        <taxon>Oceanospirillales</taxon>
        <taxon>Oceanospirillaceae</taxon>
        <taxon>Marinomonas</taxon>
    </lineage>
</organism>
<evidence type="ECO:0000313" key="14">
    <source>
        <dbReference type="EMBL" id="NLQ17800.1"/>
    </source>
</evidence>
<feature type="compositionally biased region" description="Acidic residues" evidence="11">
    <location>
        <begin position="188"/>
        <end position="198"/>
    </location>
</feature>
<dbReference type="EMBL" id="JABAEK010000007">
    <property type="protein sequence ID" value="NLQ17800.1"/>
    <property type="molecule type" value="Genomic_DNA"/>
</dbReference>
<dbReference type="PRINTS" id="PR01021">
    <property type="entry name" value="OMPADOMAIN"/>
</dbReference>
<evidence type="ECO:0000256" key="2">
    <source>
        <dbReference type="ARBA" id="ARBA00022448"/>
    </source>
</evidence>
<sequence length="374" mass="40351">MSFNIAKRTLLSSIIAASSLSTLALAQQQEGFTVTPSIGYYNMDNDRNTKDDTAYSLGLGYQFNNPWAVEFVYLNADSTQSGGGDVDVDQYRVDGLYHLPNVGPLNLTPYLAAGVGTADFSNGASDNMQINAGGGLKYAVNDTVSLRADFRLVDDVEDHHLDNITSLGVQMTFGSPARSTSSSSASDYTEDNAAEDNAVEATQPTYTQAEPEQEPVSEPQQTAQADSTAADPIAEPVDEIAQQSPAEDIISEQPKVVVQPPANINIQFGVNKADVEQKFYPEIQKFATFLQDNPGSTVVIEGHTDDSGAASYNQTISEKRAKAIAEVLIQTFEISEDRVNAIGYGEERPLFDNDTAEHRQANRRVVAVISTSEA</sequence>
<dbReference type="Proteomes" id="UP000586067">
    <property type="component" value="Unassembled WGS sequence"/>
</dbReference>
<protein>
    <submittedName>
        <fullName evidence="14">OmpA family protein</fullName>
    </submittedName>
</protein>
<evidence type="ECO:0000256" key="1">
    <source>
        <dbReference type="ARBA" id="ARBA00004571"/>
    </source>
</evidence>
<feature type="signal peptide" evidence="12">
    <location>
        <begin position="1"/>
        <end position="26"/>
    </location>
</feature>
<evidence type="ECO:0000256" key="3">
    <source>
        <dbReference type="ARBA" id="ARBA00022452"/>
    </source>
</evidence>
<keyword evidence="5 12" id="KW-0732">Signal</keyword>
<evidence type="ECO:0000256" key="5">
    <source>
        <dbReference type="ARBA" id="ARBA00022729"/>
    </source>
</evidence>
<evidence type="ECO:0000256" key="10">
    <source>
        <dbReference type="PROSITE-ProRule" id="PRU00473"/>
    </source>
</evidence>
<feature type="compositionally biased region" description="Low complexity" evidence="11">
    <location>
        <begin position="175"/>
        <end position="186"/>
    </location>
</feature>
<keyword evidence="8 10" id="KW-0472">Membrane</keyword>
<feature type="region of interest" description="Disordered" evidence="11">
    <location>
        <begin position="172"/>
        <end position="230"/>
    </location>
</feature>
<keyword evidence="15" id="KW-1185">Reference proteome</keyword>